<evidence type="ECO:0000313" key="2">
    <source>
        <dbReference type="Proteomes" id="UP000707206"/>
    </source>
</evidence>
<organism evidence="1 2">
    <name type="scientific">Pelagihabitans pacificus</name>
    <dbReference type="NCBI Taxonomy" id="2696054"/>
    <lineage>
        <taxon>Bacteria</taxon>
        <taxon>Pseudomonadati</taxon>
        <taxon>Bacteroidota</taxon>
        <taxon>Flavobacteriia</taxon>
        <taxon>Flavobacteriales</taxon>
        <taxon>Flavobacteriaceae</taxon>
        <taxon>Pelagihabitans</taxon>
    </lineage>
</organism>
<reference evidence="1" key="1">
    <citation type="submission" date="2019-07" db="EMBL/GenBank/DDBJ databases">
        <authorList>
            <person name="De-Chao Zhang Q."/>
        </authorList>
    </citation>
    <scope>NUCLEOTIDE SEQUENCE</scope>
    <source>
        <strain evidence="1">TP-CH-4</strain>
    </source>
</reference>
<dbReference type="EMBL" id="VIKU02000003">
    <property type="protein sequence ID" value="NHF59978.1"/>
    <property type="molecule type" value="Genomic_DNA"/>
</dbReference>
<dbReference type="Proteomes" id="UP000707206">
    <property type="component" value="Unassembled WGS sequence"/>
</dbReference>
<dbReference type="AlphaFoldDB" id="A0A967ATF5"/>
<proteinExistence type="predicted"/>
<keyword evidence="2" id="KW-1185">Reference proteome</keyword>
<accession>A0A967ATF5</accession>
<evidence type="ECO:0000313" key="1">
    <source>
        <dbReference type="EMBL" id="NHF59978.1"/>
    </source>
</evidence>
<reference evidence="1" key="2">
    <citation type="submission" date="2020-03" db="EMBL/GenBank/DDBJ databases">
        <title>Flavobacteriaceae bacterium strain TP-CH-4, a member of the family Flavobacteriaceae isolated from a deep-sea seamount.</title>
        <authorList>
            <person name="Zhang D.-C."/>
        </authorList>
    </citation>
    <scope>NUCLEOTIDE SEQUENCE</scope>
    <source>
        <strain evidence="1">TP-CH-4</strain>
    </source>
</reference>
<name>A0A967ATF5_9FLAO</name>
<sequence>MATITLIQAAAHTADHIHLMTAQPMNVDLTGLQGGAVQFRCTNAFAAIKGAKQVQITYDAGVGSHHQNIAVSSVLP</sequence>
<comment type="caution">
    <text evidence="1">The sequence shown here is derived from an EMBL/GenBank/DDBJ whole genome shotgun (WGS) entry which is preliminary data.</text>
</comment>
<gene>
    <name evidence="1" type="ORF">FK220_011540</name>
</gene>
<protein>
    <submittedName>
        <fullName evidence="1">Uncharacterized protein</fullName>
    </submittedName>
</protein>
<dbReference type="RefSeq" id="WP_152574483.1">
    <property type="nucleotide sequence ID" value="NZ_VIKU02000003.1"/>
</dbReference>